<reference evidence="5 17" key="4">
    <citation type="submission" date="2019-04" db="EMBL/GenBank/DDBJ databases">
        <authorList>
            <consortium name="GenomeTrakr network: Whole genome sequencing for foodborne pathogen traceback"/>
        </authorList>
    </citation>
    <scope>NUCLEOTIDE SEQUENCE [LARGE SCALE GENOMIC DNA]</scope>
    <source>
        <strain evidence="5 17">CFSAN072474</strain>
    </source>
</reference>
<evidence type="ECO:0000313" key="7">
    <source>
        <dbReference type="EMBL" id="EDO0984663.1"/>
    </source>
</evidence>
<accession>A0A3D7IFN0</accession>
<keyword evidence="1" id="KW-0472">Membrane</keyword>
<evidence type="ECO:0000313" key="19">
    <source>
        <dbReference type="Proteomes" id="UP000528151"/>
    </source>
</evidence>
<evidence type="ECO:0000256" key="1">
    <source>
        <dbReference type="SAM" id="Phobius"/>
    </source>
</evidence>
<dbReference type="Proteomes" id="UP000528151">
    <property type="component" value="Unassembled WGS sequence"/>
</dbReference>
<dbReference type="Proteomes" id="UP000467536">
    <property type="component" value="Unassembled WGS sequence"/>
</dbReference>
<dbReference type="KEGG" id="lmok:CQ02_00070"/>
<keyword evidence="1" id="KW-1133">Transmembrane helix</keyword>
<evidence type="ECO:0000313" key="18">
    <source>
        <dbReference type="Proteomes" id="UP000527632"/>
    </source>
</evidence>
<reference evidence="11 12" key="1">
    <citation type="journal article" date="2018" name="BMC Genomics">
        <title>Genes significantly associated with lineage II food isolates of Listeria monocytogenes.</title>
        <authorList>
            <person name="Pirone-Davies C."/>
            <person name="Chen Y."/>
            <person name="Pightling A."/>
            <person name="Ryan G."/>
            <person name="Wang Y."/>
            <person name="Yao K."/>
            <person name="Hoffmann M."/>
            <person name="Allard M.W."/>
        </authorList>
    </citation>
    <scope>NUCLEOTIDE SEQUENCE [LARGE SCALE GENOMIC DNA]</scope>
    <source>
        <strain evidence="11 12">PNUSAL000550</strain>
    </source>
</reference>
<dbReference type="Proteomes" id="UP000272537">
    <property type="component" value="Unassembled WGS sequence"/>
</dbReference>
<dbReference type="Proteomes" id="UP000544530">
    <property type="component" value="Unassembled WGS sequence"/>
</dbReference>
<evidence type="ECO:0000313" key="12">
    <source>
        <dbReference type="Proteomes" id="UP000272537"/>
    </source>
</evidence>
<dbReference type="EMBL" id="AABBZO010000001">
    <property type="protein sequence ID" value="EAG4460954.1"/>
    <property type="molecule type" value="Genomic_DNA"/>
</dbReference>
<dbReference type="EMBL" id="AABGUK010000004">
    <property type="protein sequence ID" value="EAH4242717.1"/>
    <property type="molecule type" value="Genomic_DNA"/>
</dbReference>
<reference evidence="8" key="7">
    <citation type="submission" date="2020-01" db="EMBL/GenBank/DDBJ databases">
        <authorList>
            <consortium name="NCBI Pathogen Detection Project"/>
        </authorList>
    </citation>
    <scope>NUCLEOTIDE SEQUENCE</scope>
    <source>
        <strain evidence="8">CFIAFB20130012</strain>
    </source>
</reference>
<sequence length="64" mass="6963">MKRNKLKIIFRIIELVLGILIIIATSVLYFMDIISGGASGVISAVGMGIFIHANNLSKKDNTTE</sequence>
<feature type="transmembrane region" description="Helical" evidence="1">
    <location>
        <begin position="12"/>
        <end position="31"/>
    </location>
</feature>
<dbReference type="Proteomes" id="UP000460224">
    <property type="component" value="Unassembled WGS sequence"/>
</dbReference>
<evidence type="ECO:0000313" key="14">
    <source>
        <dbReference type="Proteomes" id="UP000368512"/>
    </source>
</evidence>
<dbReference type="RefSeq" id="WP_003725626.1">
    <property type="nucleotide sequence ID" value="NC_021825.2"/>
</dbReference>
<dbReference type="EMBL" id="AAAIXK010000004">
    <property type="protein sequence ID" value="EAC5550608.1"/>
    <property type="molecule type" value="Genomic_DNA"/>
</dbReference>
<protein>
    <submittedName>
        <fullName evidence="7">Uncharacterized protein</fullName>
    </submittedName>
</protein>
<dbReference type="AlphaFoldDB" id="A0A3D7IFN0"/>
<dbReference type="EMBL" id="AABEKY010000002">
    <property type="protein sequence ID" value="EAG9386701.1"/>
    <property type="molecule type" value="Genomic_DNA"/>
</dbReference>
<gene>
    <name evidence="2" type="ORF">ARY78_09230</name>
    <name evidence="4" type="ORF">CA369_01510</name>
    <name evidence="5" type="ORF">CW845_04280</name>
    <name evidence="9" type="ORF">DCK61_12245</name>
    <name evidence="3" type="ORF">DQ70_06650</name>
    <name evidence="11" type="ORF">DYZ80_01039</name>
    <name evidence="6" type="ORF">E5F58_12050</name>
    <name evidence="7" type="ORF">FV747_01450</name>
    <name evidence="8" type="ORF">GYR60_03450</name>
    <name evidence="10" type="ORF">HZJ64_04445</name>
</gene>
<evidence type="ECO:0000313" key="3">
    <source>
        <dbReference type="EMBL" id="EAC7480357.1"/>
    </source>
</evidence>
<evidence type="ECO:0000313" key="5">
    <source>
        <dbReference type="EMBL" id="EAG9386701.1"/>
    </source>
</evidence>
<dbReference type="EMBL" id="QXLS01000002">
    <property type="protein sequence ID" value="RKA09396.1"/>
    <property type="molecule type" value="Genomic_DNA"/>
</dbReference>
<dbReference type="Proteomes" id="UP000522199">
    <property type="component" value="Unassembled WGS sequence"/>
</dbReference>
<evidence type="ECO:0000313" key="8">
    <source>
        <dbReference type="EMBL" id="HAB8397564.1"/>
    </source>
</evidence>
<evidence type="ECO:0000313" key="16">
    <source>
        <dbReference type="Proteomes" id="UP000467536"/>
    </source>
</evidence>
<dbReference type="Proteomes" id="UP000527632">
    <property type="component" value="Unassembled WGS sequence"/>
</dbReference>
<dbReference type="Proteomes" id="UP000368512">
    <property type="component" value="Unassembled WGS sequence"/>
</dbReference>
<evidence type="ECO:0000313" key="10">
    <source>
        <dbReference type="EMBL" id="NYA01074.1"/>
    </source>
</evidence>
<evidence type="ECO:0000313" key="21">
    <source>
        <dbReference type="Proteomes" id="UP000840197"/>
    </source>
</evidence>
<proteinExistence type="predicted"/>
<dbReference type="EMBL" id="QDAY01000004">
    <property type="protein sequence ID" value="KAA9448423.1"/>
    <property type="molecule type" value="Genomic_DNA"/>
</dbReference>
<dbReference type="EMBL" id="JACAVN010000002">
    <property type="protein sequence ID" value="NYA01074.1"/>
    <property type="molecule type" value="Genomic_DNA"/>
</dbReference>
<evidence type="ECO:0000313" key="20">
    <source>
        <dbReference type="Proteomes" id="UP000544530"/>
    </source>
</evidence>
<dbReference type="Proteomes" id="UP000840197">
    <property type="component" value="Unassembled WGS sequence"/>
</dbReference>
<evidence type="ECO:0000313" key="15">
    <source>
        <dbReference type="Proteomes" id="UP000460224"/>
    </source>
</evidence>
<evidence type="ECO:0000313" key="17">
    <source>
        <dbReference type="Proteomes" id="UP000522199"/>
    </source>
</evidence>
<comment type="caution">
    <text evidence="7">The sequence shown here is derived from an EMBL/GenBank/DDBJ whole genome shotgun (WGS) entry which is preliminary data.</text>
</comment>
<dbReference type="Proteomes" id="UP000365297">
    <property type="component" value="Unassembled WGS sequence"/>
</dbReference>
<feature type="transmembrane region" description="Helical" evidence="1">
    <location>
        <begin position="37"/>
        <end position="56"/>
    </location>
</feature>
<evidence type="ECO:0000313" key="9">
    <source>
        <dbReference type="EMBL" id="KAA9448423.1"/>
    </source>
</evidence>
<organism evidence="7 16">
    <name type="scientific">Listeria monocytogenes</name>
    <dbReference type="NCBI Taxonomy" id="1639"/>
    <lineage>
        <taxon>Bacteria</taxon>
        <taxon>Bacillati</taxon>
        <taxon>Bacillota</taxon>
        <taxon>Bacilli</taxon>
        <taxon>Bacillales</taxon>
        <taxon>Listeriaceae</taxon>
        <taxon>Listeria</taxon>
    </lineage>
</organism>
<reference evidence="10 20" key="8">
    <citation type="submission" date="2020-06" db="EMBL/GenBank/DDBJ databases">
        <title>Two Listeria outbreaks in Switzerland in 2018 and 2020.</title>
        <authorList>
            <person name="Stevens M.J.A."/>
            <person name="Bloemberg G."/>
            <person name="Nusch-Inderbinnen M."/>
            <person name="Stephan R."/>
        </authorList>
    </citation>
    <scope>NUCLEOTIDE SEQUENCE [LARGE SCALE GENOMIC DNA]</scope>
    <source>
        <strain evidence="10 20">N18-0707</strain>
    </source>
</reference>
<reference evidence="6 18" key="5">
    <citation type="submission" date="2019-04" db="EMBL/GenBank/DDBJ databases">
        <authorList>
            <consortium name="GenomeTrakr: Next Generation Sequencing Network for Food Pathogen Tracability"/>
        </authorList>
    </citation>
    <scope>NUCLEOTIDE SEQUENCE [LARGE SCALE GENOMIC DNA]</scope>
    <source>
        <strain evidence="3 14">CFSAN008042</strain>
        <strain evidence="4 19">CFSAN063727</strain>
        <strain evidence="2 13">FDA00007096</strain>
        <strain evidence="6 18">LS1344</strain>
    </source>
</reference>
<dbReference type="EMBL" id="DAAIHR010000002">
    <property type="protein sequence ID" value="HAB8397564.1"/>
    <property type="molecule type" value="Genomic_DNA"/>
</dbReference>
<keyword evidence="1" id="KW-0812">Transmembrane</keyword>
<dbReference type="EMBL" id="AANEHK010000001">
    <property type="protein sequence ID" value="EDO0984663.1"/>
    <property type="molecule type" value="Genomic_DNA"/>
</dbReference>
<reference evidence="7 16" key="6">
    <citation type="submission" date="2019-08" db="EMBL/GenBank/DDBJ databases">
        <authorList>
            <person name="Ashton P.M."/>
            <person name="Dallman T."/>
            <person name="Nair S."/>
            <person name="De Pinna E."/>
            <person name="Peters T."/>
            <person name="Grant K."/>
        </authorList>
    </citation>
    <scope>NUCLEOTIDE SEQUENCE [LARGE SCALE GENOMIC DNA]</scope>
    <source>
        <strain evidence="7 16">788324</strain>
    </source>
</reference>
<evidence type="ECO:0000313" key="4">
    <source>
        <dbReference type="EMBL" id="EAG4460954.1"/>
    </source>
</evidence>
<evidence type="ECO:0000313" key="11">
    <source>
        <dbReference type="EMBL" id="RKA09396.1"/>
    </source>
</evidence>
<reference evidence="8 21" key="2">
    <citation type="journal article" date="2018" name="Genome Biol.">
        <title>SKESA: strategic k-mer extension for scrupulous assemblies.</title>
        <authorList>
            <person name="Souvorov A."/>
            <person name="Agarwala R."/>
            <person name="Lipman D.J."/>
        </authorList>
    </citation>
    <scope>NUCLEOTIDE SEQUENCE [LARGE SCALE GENOMIC DNA]</scope>
    <source>
        <strain evidence="8 21">CFIAFB20130012</strain>
    </source>
</reference>
<dbReference type="EMBL" id="AAAJWF010000003">
    <property type="protein sequence ID" value="EAC7480357.1"/>
    <property type="molecule type" value="Genomic_DNA"/>
</dbReference>
<name>A0A3D7IFN0_LISMN</name>
<evidence type="ECO:0000313" key="2">
    <source>
        <dbReference type="EMBL" id="EAC5550608.1"/>
    </source>
</evidence>
<reference evidence="9 15" key="3">
    <citation type="submission" date="2018-04" db="EMBL/GenBank/DDBJ databases">
        <title>Genome Analysis of a Prevalent Clone of Listeria monocytogenes Sequence Type 87 in China.</title>
        <authorList>
            <person name="Wang Y."/>
        </authorList>
    </citation>
    <scope>NUCLEOTIDE SEQUENCE [LARGE SCALE GENOMIC DNA]</scope>
    <source>
        <strain evidence="9 15">ICDC_LM1523</strain>
    </source>
</reference>
<dbReference type="KEGG" id="lmv:Y193_01230"/>
<evidence type="ECO:0000313" key="6">
    <source>
        <dbReference type="EMBL" id="EAH4242717.1"/>
    </source>
</evidence>
<evidence type="ECO:0000313" key="13">
    <source>
        <dbReference type="Proteomes" id="UP000365297"/>
    </source>
</evidence>